<dbReference type="HOGENOM" id="CLU_015493_1_0_1"/>
<dbReference type="GO" id="GO:0045944">
    <property type="term" value="P:positive regulation of transcription by RNA polymerase II"/>
    <property type="evidence" value="ECO:0007669"/>
    <property type="project" value="TreeGrafter"/>
</dbReference>
<comment type="subcellular location">
    <subcellularLocation>
        <location evidence="1">Nucleus</location>
    </subcellularLocation>
</comment>
<dbReference type="EMBL" id="FO082055">
    <property type="protein sequence ID" value="CCE79411.1"/>
    <property type="molecule type" value="Genomic_DNA"/>
</dbReference>
<sequence>MKHDKECSFEMKEYSPSLELTPKTGCWKVSKKDKSKEAMKENAVVLSNVEKETALELSISGSSSLSPHLDNFALTELTKPSQMLTNADLAMDNVLSEDSELYIPMLLTQPTPTLNLHLEEDGLCYLEYFEQEVARFMCIGPRDSNYFIKTFFTVASSEEPVAYALAAWGGVYFSGFSNEKVQSYKRKAYDLVKKRYLENTNLDSYGYYSAFCYFLIAIGAEISSGDVSQWYDLFQQCTDLLKRYGGLAKFCTDFFFSNDVKWLVSYFQHHDIMSSVSLVNGTSCSMDKYNTLFKEYKLLETGNYGLDPVQGCAQPVFLILGEIMNAKVQFKIARDNLADQIQGAISRNSSSFDRRDVLRKQLNLHEEIDRRTTELVKQLNDVEPSKSQISILAESPEEDMESHLTLFELYRQVSHIYLALYIKRVQPCSSEVQLLLMKSLDAIDELIDTRLVTSLHMSLLICGVTCGNDLNRDRIRQFLDRVYARHKTGNLIRVREIIEEAWIRNKKGDFCVDWVEICKDFGWKVSIC</sequence>
<dbReference type="OMA" id="QCHEVEA"/>
<protein>
    <submittedName>
        <fullName evidence="3">Piso0_001472 protein</fullName>
    </submittedName>
</protein>
<dbReference type="STRING" id="559304.G8YN93"/>
<evidence type="ECO:0000313" key="3">
    <source>
        <dbReference type="EMBL" id="CCE79411.1"/>
    </source>
</evidence>
<proteinExistence type="predicted"/>
<organism evidence="3 4">
    <name type="scientific">Pichia sorbitophila (strain ATCC MYA-4447 / BCRC 22081 / CBS 7064 / NBRC 10061 / NRRL Y-12695)</name>
    <name type="common">Hybrid yeast</name>
    <dbReference type="NCBI Taxonomy" id="559304"/>
    <lineage>
        <taxon>Eukaryota</taxon>
        <taxon>Fungi</taxon>
        <taxon>Dikarya</taxon>
        <taxon>Ascomycota</taxon>
        <taxon>Saccharomycotina</taxon>
        <taxon>Pichiomycetes</taxon>
        <taxon>Debaryomycetaceae</taxon>
        <taxon>Millerozyma</taxon>
    </lineage>
</organism>
<evidence type="ECO:0000256" key="2">
    <source>
        <dbReference type="ARBA" id="ARBA00023242"/>
    </source>
</evidence>
<dbReference type="InParanoid" id="G8YN93"/>
<dbReference type="OrthoDB" id="5419315at2759"/>
<dbReference type="Pfam" id="PF11951">
    <property type="entry name" value="Fungal_trans_2"/>
    <property type="match status" value="1"/>
</dbReference>
<dbReference type="GO" id="GO:0005634">
    <property type="term" value="C:nucleus"/>
    <property type="evidence" value="ECO:0007669"/>
    <property type="project" value="UniProtKB-SubCell"/>
</dbReference>
<gene>
    <name evidence="3" type="primary">Piso0_001472</name>
    <name evidence="3" type="ORF">GNLVRS01_PISO0E05834g</name>
</gene>
<dbReference type="eggNOG" id="ENOG502SMTS">
    <property type="taxonomic scope" value="Eukaryota"/>
</dbReference>
<dbReference type="InterPro" id="IPR021858">
    <property type="entry name" value="Fun_TF"/>
</dbReference>
<dbReference type="GO" id="GO:0003700">
    <property type="term" value="F:DNA-binding transcription factor activity"/>
    <property type="evidence" value="ECO:0007669"/>
    <property type="project" value="TreeGrafter"/>
</dbReference>
<dbReference type="Proteomes" id="UP000005222">
    <property type="component" value="Chromosome E"/>
</dbReference>
<evidence type="ECO:0000256" key="1">
    <source>
        <dbReference type="ARBA" id="ARBA00004123"/>
    </source>
</evidence>
<keyword evidence="4" id="KW-1185">Reference proteome</keyword>
<evidence type="ECO:0000313" key="4">
    <source>
        <dbReference type="Proteomes" id="UP000005222"/>
    </source>
</evidence>
<dbReference type="GO" id="GO:0000976">
    <property type="term" value="F:transcription cis-regulatory region binding"/>
    <property type="evidence" value="ECO:0007669"/>
    <property type="project" value="TreeGrafter"/>
</dbReference>
<dbReference type="AlphaFoldDB" id="G8YN93"/>
<dbReference type="PANTHER" id="PTHR37534">
    <property type="entry name" value="TRANSCRIPTIONAL ACTIVATOR PROTEIN UGA3"/>
    <property type="match status" value="1"/>
</dbReference>
<dbReference type="PANTHER" id="PTHR37534:SF7">
    <property type="entry name" value="TRANSCRIPTIONAL ACTIVATOR PROTEIN UGA3"/>
    <property type="match status" value="1"/>
</dbReference>
<keyword evidence="2" id="KW-0539">Nucleus</keyword>
<name>G8YN93_PICSO</name>
<reference evidence="3 4" key="1">
    <citation type="journal article" date="2012" name="G3 (Bethesda)">
        <title>Pichia sorbitophila, an interspecies yeast hybrid reveals early steps of genome resolution following polyploidization.</title>
        <authorList>
            <person name="Leh Louis V."/>
            <person name="Despons L."/>
            <person name="Friedrich A."/>
            <person name="Martin T."/>
            <person name="Durrens P."/>
            <person name="Casaregola S."/>
            <person name="Neuveglise C."/>
            <person name="Fairhead C."/>
            <person name="Marck C."/>
            <person name="Cruz J.A."/>
            <person name="Straub M.L."/>
            <person name="Kugler V."/>
            <person name="Sacerdot C."/>
            <person name="Uzunov Z."/>
            <person name="Thierry A."/>
            <person name="Weiss S."/>
            <person name="Bleykasten C."/>
            <person name="De Montigny J."/>
            <person name="Jacques N."/>
            <person name="Jung P."/>
            <person name="Lemaire M."/>
            <person name="Mallet S."/>
            <person name="Morel G."/>
            <person name="Richard G.F."/>
            <person name="Sarkar A."/>
            <person name="Savel G."/>
            <person name="Schacherer J."/>
            <person name="Seret M.L."/>
            <person name="Talla E."/>
            <person name="Samson G."/>
            <person name="Jubin C."/>
            <person name="Poulain J."/>
            <person name="Vacherie B."/>
            <person name="Barbe V."/>
            <person name="Pelletier E."/>
            <person name="Sherman D.J."/>
            <person name="Westhof E."/>
            <person name="Weissenbach J."/>
            <person name="Baret P.V."/>
            <person name="Wincker P."/>
            <person name="Gaillardin C."/>
            <person name="Dujon B."/>
            <person name="Souciet J.L."/>
        </authorList>
    </citation>
    <scope>NUCLEOTIDE SEQUENCE [LARGE SCALE GENOMIC DNA]</scope>
    <source>
        <strain evidence="4">ATCC MYA-4447 / BCRC 22081 / CBS 7064 / NBRC 10061 / NRRL Y-12695</strain>
    </source>
</reference>
<accession>G8YN93</accession>